<name>A0A7I7QNL9_9MYCO</name>
<evidence type="ECO:0000313" key="6">
    <source>
        <dbReference type="EMBL" id="BBY27577.1"/>
    </source>
</evidence>
<sequence length="208" mass="21161">MMAIDTTTPTGLVAILRGITPAEILPVAAALVEEGFTAIEVPLNSPEPLASIELLAGAVDPTSCLIGAGTVLSVADLVRTESAGARIVVSPNTDPDVIEAAVARDMRSYPGIATPTDAFAAIKAGARSLKLFPSEVLGISGMKAIRAVLPDTVEMLPVGGVDQTNLGAWAAAGAGGAGIGSCLYRPGDTADDVRLRARTLSRIWSETA</sequence>
<evidence type="ECO:0000256" key="5">
    <source>
        <dbReference type="ARBA" id="ARBA00023277"/>
    </source>
</evidence>
<evidence type="ECO:0000256" key="1">
    <source>
        <dbReference type="ARBA" id="ARBA00004761"/>
    </source>
</evidence>
<evidence type="ECO:0000256" key="2">
    <source>
        <dbReference type="ARBA" id="ARBA00006906"/>
    </source>
</evidence>
<accession>A0A7I7QNL9</accession>
<dbReference type="PANTHER" id="PTHR30246">
    <property type="entry name" value="2-KETO-3-DEOXY-6-PHOSPHOGLUCONATE ALDOLASE"/>
    <property type="match status" value="1"/>
</dbReference>
<keyword evidence="4" id="KW-0456">Lyase</keyword>
<comment type="subunit">
    <text evidence="3">Homotrimer.</text>
</comment>
<dbReference type="InterPro" id="IPR031338">
    <property type="entry name" value="KDPG/KHG_AS_2"/>
</dbReference>
<dbReference type="PROSITE" id="PS00160">
    <property type="entry name" value="ALDOLASE_KDPG_KHG_2"/>
    <property type="match status" value="1"/>
</dbReference>
<keyword evidence="5" id="KW-0119">Carbohydrate metabolism</keyword>
<dbReference type="SUPFAM" id="SSF51569">
    <property type="entry name" value="Aldolase"/>
    <property type="match status" value="1"/>
</dbReference>
<keyword evidence="7" id="KW-1185">Reference proteome</keyword>
<protein>
    <submittedName>
        <fullName evidence="6">2-dehydro-3-deoxy-6-phosphogalactonate aldolase</fullName>
    </submittedName>
</protein>
<evidence type="ECO:0000256" key="4">
    <source>
        <dbReference type="ARBA" id="ARBA00023239"/>
    </source>
</evidence>
<reference evidence="6 7" key="1">
    <citation type="journal article" date="2019" name="Emerg. Microbes Infect.">
        <title>Comprehensive subspecies identification of 175 nontuberculous mycobacteria species based on 7547 genomic profiles.</title>
        <authorList>
            <person name="Matsumoto Y."/>
            <person name="Kinjo T."/>
            <person name="Motooka D."/>
            <person name="Nabeya D."/>
            <person name="Jung N."/>
            <person name="Uechi K."/>
            <person name="Horii T."/>
            <person name="Iida T."/>
            <person name="Fujita J."/>
            <person name="Nakamura S."/>
        </authorList>
    </citation>
    <scope>NUCLEOTIDE SEQUENCE [LARGE SCALE GENOMIC DNA]</scope>
    <source>
        <strain evidence="6 7">JCM 17899</strain>
    </source>
</reference>
<evidence type="ECO:0000256" key="3">
    <source>
        <dbReference type="ARBA" id="ARBA00011233"/>
    </source>
</evidence>
<dbReference type="Pfam" id="PF01081">
    <property type="entry name" value="Aldolase"/>
    <property type="match status" value="1"/>
</dbReference>
<dbReference type="AlphaFoldDB" id="A0A7I7QNL9"/>
<dbReference type="CDD" id="cd00452">
    <property type="entry name" value="KDPG_aldolase"/>
    <property type="match status" value="1"/>
</dbReference>
<dbReference type="GO" id="GO:0016829">
    <property type="term" value="F:lyase activity"/>
    <property type="evidence" value="ECO:0007669"/>
    <property type="project" value="UniProtKB-KW"/>
</dbReference>
<dbReference type="EMBL" id="AP022588">
    <property type="protein sequence ID" value="BBY27577.1"/>
    <property type="molecule type" value="Genomic_DNA"/>
</dbReference>
<proteinExistence type="inferred from homology"/>
<dbReference type="NCBIfam" id="NF006600">
    <property type="entry name" value="PRK09140.1"/>
    <property type="match status" value="1"/>
</dbReference>
<dbReference type="KEGG" id="msei:MSEDJ_16730"/>
<organism evidence="6 7">
    <name type="scientific">Mycolicibacterium sediminis</name>
    <dbReference type="NCBI Taxonomy" id="1286180"/>
    <lineage>
        <taxon>Bacteria</taxon>
        <taxon>Bacillati</taxon>
        <taxon>Actinomycetota</taxon>
        <taxon>Actinomycetes</taxon>
        <taxon>Mycobacteriales</taxon>
        <taxon>Mycobacteriaceae</taxon>
        <taxon>Mycolicibacterium</taxon>
    </lineage>
</organism>
<dbReference type="Proteomes" id="UP000467193">
    <property type="component" value="Chromosome"/>
</dbReference>
<dbReference type="PANTHER" id="PTHR30246:SF1">
    <property type="entry name" value="2-DEHYDRO-3-DEOXY-6-PHOSPHOGALACTONATE ALDOLASE-RELATED"/>
    <property type="match status" value="1"/>
</dbReference>
<dbReference type="InterPro" id="IPR013785">
    <property type="entry name" value="Aldolase_TIM"/>
</dbReference>
<comment type="pathway">
    <text evidence="1">Carbohydrate acid metabolism.</text>
</comment>
<dbReference type="Gene3D" id="3.20.20.70">
    <property type="entry name" value="Aldolase class I"/>
    <property type="match status" value="1"/>
</dbReference>
<comment type="similarity">
    <text evidence="2">Belongs to the KHG/KDPG aldolase family.</text>
</comment>
<gene>
    <name evidence="6" type="ORF">MSEDJ_16730</name>
</gene>
<evidence type="ECO:0000313" key="7">
    <source>
        <dbReference type="Proteomes" id="UP000467193"/>
    </source>
</evidence>
<dbReference type="InterPro" id="IPR000887">
    <property type="entry name" value="Aldlse_KDPG_KHG"/>
</dbReference>